<feature type="region of interest" description="Disordered" evidence="1">
    <location>
        <begin position="44"/>
        <end position="117"/>
    </location>
</feature>
<feature type="region of interest" description="Disordered" evidence="1">
    <location>
        <begin position="1"/>
        <end position="31"/>
    </location>
</feature>
<evidence type="ECO:0000313" key="2">
    <source>
        <dbReference type="EMBL" id="SVB90836.1"/>
    </source>
</evidence>
<dbReference type="EMBL" id="UINC01063320">
    <property type="protein sequence ID" value="SVB90836.1"/>
    <property type="molecule type" value="Genomic_DNA"/>
</dbReference>
<organism evidence="2">
    <name type="scientific">marine metagenome</name>
    <dbReference type="NCBI Taxonomy" id="408172"/>
    <lineage>
        <taxon>unclassified sequences</taxon>
        <taxon>metagenomes</taxon>
        <taxon>ecological metagenomes</taxon>
    </lineage>
</organism>
<proteinExistence type="predicted"/>
<accession>A0A382HTZ6</accession>
<evidence type="ECO:0000256" key="1">
    <source>
        <dbReference type="SAM" id="MobiDB-lite"/>
    </source>
</evidence>
<name>A0A382HTZ6_9ZZZZ</name>
<protein>
    <submittedName>
        <fullName evidence="2">Uncharacterized protein</fullName>
    </submittedName>
</protein>
<reference evidence="2" key="1">
    <citation type="submission" date="2018-05" db="EMBL/GenBank/DDBJ databases">
        <authorList>
            <person name="Lanie J.A."/>
            <person name="Ng W.-L."/>
            <person name="Kazmierczak K.M."/>
            <person name="Andrzejewski T.M."/>
            <person name="Davidsen T.M."/>
            <person name="Wayne K.J."/>
            <person name="Tettelin H."/>
            <person name="Glass J.I."/>
            <person name="Rusch D."/>
            <person name="Podicherti R."/>
            <person name="Tsui H.-C.T."/>
            <person name="Winkler M.E."/>
        </authorList>
    </citation>
    <scope>NUCLEOTIDE SEQUENCE</scope>
</reference>
<dbReference type="AlphaFoldDB" id="A0A382HTZ6"/>
<feature type="compositionally biased region" description="Low complexity" evidence="1">
    <location>
        <begin position="71"/>
        <end position="85"/>
    </location>
</feature>
<gene>
    <name evidence="2" type="ORF">METZ01_LOCUS243690</name>
</gene>
<feature type="compositionally biased region" description="Basic and acidic residues" evidence="1">
    <location>
        <begin position="92"/>
        <end position="117"/>
    </location>
</feature>
<sequence length="117" mass="12266">MPGRPAGFRPLAGTIDAGQPPGGSQSEINGPAEACESDQTLIRSLADGPSNNRGHHASSLPALRPLPPASDPLLPLQLQDDSVLPATGFLGPERRGRCLDPASKEAERSRVQANRQE</sequence>